<sequence>MKKKLYILPFDHRGSFIKMFGFDPSQVNNEVTAILSDYKHIIYEGFLMALEQGVPSHAAAILVDEQFGSRIQNEARERSVTRILTVEKSGQDEFDFEYGDDFAKHIEKFSPDYVKALVRYNPEGDAEGNKNQIEKLILLNTYCHKEEYKFLFELLVPATPAEIESCGGSEETYEKTLRAGLMRRAVEELQTNGVEPDIWKLEGLESSEDMLSIAKVARRGGRSEVGIVVLGRGESDEKVRVWLGASAHVDGVIGFAVGRTVFKEPLLRYHEKHATREETAHTIADNFKRYVDLFESASNI</sequence>
<dbReference type="PANTHER" id="PTHR39340:SF1">
    <property type="entry name" value="SULFOFRUCTOSEPHOSPHATE ALDOLASE"/>
    <property type="match status" value="1"/>
</dbReference>
<dbReference type="SUPFAM" id="SSF51569">
    <property type="entry name" value="Aldolase"/>
    <property type="match status" value="1"/>
</dbReference>
<dbReference type="AlphaFoldDB" id="A0A1G2G3V4"/>
<dbReference type="GO" id="GO:0061595">
    <property type="term" value="F:6-deoxy-6-sulfofructose-1-phosphate aldolase activity"/>
    <property type="evidence" value="ECO:0007669"/>
    <property type="project" value="TreeGrafter"/>
</dbReference>
<keyword evidence="1" id="KW-0456">Lyase</keyword>
<dbReference type="Pfam" id="PF09863">
    <property type="entry name" value="DUF2090"/>
    <property type="match status" value="1"/>
</dbReference>
<comment type="caution">
    <text evidence="3">The sequence shown here is derived from an EMBL/GenBank/DDBJ whole genome shotgun (WGS) entry which is preliminary data.</text>
</comment>
<accession>A0A1G2G3V4</accession>
<dbReference type="GO" id="GO:1902777">
    <property type="term" value="P:6-sulfoquinovose(1-) catabolic process"/>
    <property type="evidence" value="ECO:0007669"/>
    <property type="project" value="TreeGrafter"/>
</dbReference>
<reference evidence="3 4" key="1">
    <citation type="journal article" date="2016" name="Nat. Commun.">
        <title>Thousands of microbial genomes shed light on interconnected biogeochemical processes in an aquifer system.</title>
        <authorList>
            <person name="Anantharaman K."/>
            <person name="Brown C.T."/>
            <person name="Hug L.A."/>
            <person name="Sharon I."/>
            <person name="Castelle C.J."/>
            <person name="Probst A.J."/>
            <person name="Thomas B.C."/>
            <person name="Singh A."/>
            <person name="Wilkins M.J."/>
            <person name="Karaoz U."/>
            <person name="Brodie E.L."/>
            <person name="Williams K.H."/>
            <person name="Hubbard S.S."/>
            <person name="Banfield J.F."/>
        </authorList>
    </citation>
    <scope>NUCLEOTIDE SEQUENCE [LARGE SCALE GENOMIC DNA]</scope>
</reference>
<dbReference type="InterPro" id="IPR018659">
    <property type="entry name" value="DUF2090"/>
</dbReference>
<feature type="domain" description="DUF2090" evidence="2">
    <location>
        <begin position="3"/>
        <end position="296"/>
    </location>
</feature>
<evidence type="ECO:0000256" key="1">
    <source>
        <dbReference type="ARBA" id="ARBA00023239"/>
    </source>
</evidence>
<dbReference type="Gene3D" id="3.20.20.70">
    <property type="entry name" value="Aldolase class I"/>
    <property type="match status" value="1"/>
</dbReference>
<dbReference type="STRING" id="1802117.A3J54_00435"/>
<dbReference type="PANTHER" id="PTHR39340">
    <property type="entry name" value="SULFOFRUCTOSEPHOSPHATE ALDOLASE"/>
    <property type="match status" value="1"/>
</dbReference>
<name>A0A1G2G3V4_9BACT</name>
<evidence type="ECO:0000259" key="2">
    <source>
        <dbReference type="Pfam" id="PF09863"/>
    </source>
</evidence>
<proteinExistence type="predicted"/>
<dbReference type="EMBL" id="MHNN01000026">
    <property type="protein sequence ID" value="OGZ44877.1"/>
    <property type="molecule type" value="Genomic_DNA"/>
</dbReference>
<organism evidence="3 4">
    <name type="scientific">Candidatus Ryanbacteria bacterium RIFCSPHIGHO2_02_FULL_45_13b</name>
    <dbReference type="NCBI Taxonomy" id="1802117"/>
    <lineage>
        <taxon>Bacteria</taxon>
        <taxon>Candidatus Ryaniibacteriota</taxon>
    </lineage>
</organism>
<evidence type="ECO:0000313" key="3">
    <source>
        <dbReference type="EMBL" id="OGZ44877.1"/>
    </source>
</evidence>
<dbReference type="InterPro" id="IPR050552">
    <property type="entry name" value="LacD_aldolase"/>
</dbReference>
<dbReference type="Proteomes" id="UP000176576">
    <property type="component" value="Unassembled WGS sequence"/>
</dbReference>
<protein>
    <recommendedName>
        <fullName evidence="2">DUF2090 domain-containing protein</fullName>
    </recommendedName>
</protein>
<evidence type="ECO:0000313" key="4">
    <source>
        <dbReference type="Proteomes" id="UP000176576"/>
    </source>
</evidence>
<gene>
    <name evidence="3" type="ORF">A3J54_00435</name>
</gene>
<dbReference type="InterPro" id="IPR013785">
    <property type="entry name" value="Aldolase_TIM"/>
</dbReference>